<dbReference type="InterPro" id="IPR041205">
    <property type="entry name" value="ScsC_N"/>
</dbReference>
<dbReference type="Gene3D" id="3.40.30.10">
    <property type="entry name" value="Glutaredoxin"/>
    <property type="match status" value="1"/>
</dbReference>
<evidence type="ECO:0000256" key="1">
    <source>
        <dbReference type="ARBA" id="ARBA00022729"/>
    </source>
</evidence>
<dbReference type="Proteomes" id="UP000652427">
    <property type="component" value="Unassembled WGS sequence"/>
</dbReference>
<dbReference type="PANTHER" id="PTHR13887:SF14">
    <property type="entry name" value="DISULFIDE BOND FORMATION PROTEIN D"/>
    <property type="match status" value="1"/>
</dbReference>
<dbReference type="Pfam" id="PF18312">
    <property type="entry name" value="ScsC_N"/>
    <property type="match status" value="1"/>
</dbReference>
<evidence type="ECO:0000256" key="3">
    <source>
        <dbReference type="ARBA" id="ARBA00023157"/>
    </source>
</evidence>
<keyword evidence="2" id="KW-0560">Oxidoreductase</keyword>
<dbReference type="InterPro" id="IPR001853">
    <property type="entry name" value="DSBA-like_thioredoxin_dom"/>
</dbReference>
<feature type="domain" description="Thioredoxin" evidence="5">
    <location>
        <begin position="78"/>
        <end position="248"/>
    </location>
</feature>
<dbReference type="PROSITE" id="PS51352">
    <property type="entry name" value="THIOREDOXIN_2"/>
    <property type="match status" value="1"/>
</dbReference>
<evidence type="ECO:0000259" key="5">
    <source>
        <dbReference type="PROSITE" id="PS51352"/>
    </source>
</evidence>
<comment type="caution">
    <text evidence="6">The sequence shown here is derived from an EMBL/GenBank/DDBJ whole genome shotgun (WGS) entry which is preliminary data.</text>
</comment>
<dbReference type="CDD" id="cd03023">
    <property type="entry name" value="DsbA_Com1_like"/>
    <property type="match status" value="1"/>
</dbReference>
<dbReference type="PROSITE" id="PS00194">
    <property type="entry name" value="THIOREDOXIN_1"/>
    <property type="match status" value="1"/>
</dbReference>
<dbReference type="Pfam" id="PF01323">
    <property type="entry name" value="DSBA"/>
    <property type="match status" value="1"/>
</dbReference>
<reference evidence="6 7" key="1">
    <citation type="submission" date="2020-06" db="EMBL/GenBank/DDBJ databases">
        <authorList>
            <person name="Kim S.-J."/>
            <person name="Park S.-J."/>
        </authorList>
    </citation>
    <scope>NUCLEOTIDE SEQUENCE [LARGE SCALE GENOMIC DNA]</scope>
    <source>
        <strain evidence="6 7">SW-151</strain>
    </source>
</reference>
<keyword evidence="7" id="KW-1185">Reference proteome</keyword>
<dbReference type="EMBL" id="JABWMH010000001">
    <property type="protein sequence ID" value="NVD27059.1"/>
    <property type="molecule type" value="Genomic_DNA"/>
</dbReference>
<gene>
    <name evidence="6" type="ORF">HUO14_03940</name>
</gene>
<dbReference type="SUPFAM" id="SSF52833">
    <property type="entry name" value="Thioredoxin-like"/>
    <property type="match status" value="1"/>
</dbReference>
<dbReference type="InterPro" id="IPR036249">
    <property type="entry name" value="Thioredoxin-like_sf"/>
</dbReference>
<protein>
    <submittedName>
        <fullName evidence="6">DsbA family protein</fullName>
    </submittedName>
</protein>
<organism evidence="6 7">
    <name type="scientific">Parasphingorhabdus flavimaris</name>
    <dbReference type="NCBI Taxonomy" id="266812"/>
    <lineage>
        <taxon>Bacteria</taxon>
        <taxon>Pseudomonadati</taxon>
        <taxon>Pseudomonadota</taxon>
        <taxon>Alphaproteobacteria</taxon>
        <taxon>Sphingomonadales</taxon>
        <taxon>Sphingomonadaceae</taxon>
        <taxon>Parasphingorhabdus</taxon>
    </lineage>
</organism>
<proteinExistence type="predicted"/>
<keyword evidence="3" id="KW-1015">Disulfide bond</keyword>
<evidence type="ECO:0000313" key="6">
    <source>
        <dbReference type="EMBL" id="NVD27059.1"/>
    </source>
</evidence>
<keyword evidence="4" id="KW-0676">Redox-active center</keyword>
<dbReference type="InterPro" id="IPR013766">
    <property type="entry name" value="Thioredoxin_domain"/>
</dbReference>
<dbReference type="PANTHER" id="PTHR13887">
    <property type="entry name" value="GLUTATHIONE S-TRANSFERASE KAPPA"/>
    <property type="match status" value="1"/>
</dbReference>
<accession>A0ABX2N035</accession>
<keyword evidence="1" id="KW-0732">Signal</keyword>
<name>A0ABX2N035_9SPHN</name>
<evidence type="ECO:0000256" key="2">
    <source>
        <dbReference type="ARBA" id="ARBA00023002"/>
    </source>
</evidence>
<evidence type="ECO:0000313" key="7">
    <source>
        <dbReference type="Proteomes" id="UP000652427"/>
    </source>
</evidence>
<dbReference type="InterPro" id="IPR017937">
    <property type="entry name" value="Thioredoxin_CS"/>
</dbReference>
<sequence length="250" mass="26547">MAGGGLAIAAALGVWFWQAGSASSTEDVNAAVLAAGINAKEQKAIEAIVRDYILNNPEIIPEAVEILQNRQKSSAIDAVRAQIEQPFAGNAFAGNPDGDVVVVEYSDFNCPYCKQTERDIARVIAEDKNVKVVFRELPILSEASNDAALMALAAAKQGKYYAFHKTMFATGRPTPSTIQAAANEVGLDMAAARAFIASPEAKQEIQNNIAIAQQMRFTGTPAWVVGDQSEVGAVGYDGLKEMIAKARAAN</sequence>
<evidence type="ECO:0000256" key="4">
    <source>
        <dbReference type="ARBA" id="ARBA00023284"/>
    </source>
</evidence>